<comment type="caution">
    <text evidence="2">The sequence shown here is derived from an EMBL/GenBank/DDBJ whole genome shotgun (WGS) entry which is preliminary data.</text>
</comment>
<dbReference type="EMBL" id="QPFP01000001">
    <property type="protein sequence ID" value="TEB40117.1"/>
    <property type="molecule type" value="Genomic_DNA"/>
</dbReference>
<name>A0A4Y7U100_COPMI</name>
<keyword evidence="3" id="KW-1185">Reference proteome</keyword>
<protein>
    <submittedName>
        <fullName evidence="2">Uncharacterized protein</fullName>
    </submittedName>
</protein>
<gene>
    <name evidence="2" type="ORF">FA13DRAFT_1724346</name>
</gene>
<evidence type="ECO:0000256" key="1">
    <source>
        <dbReference type="SAM" id="MobiDB-lite"/>
    </source>
</evidence>
<organism evidence="2 3">
    <name type="scientific">Coprinellus micaceus</name>
    <name type="common">Glistening ink-cap mushroom</name>
    <name type="synonym">Coprinus micaceus</name>
    <dbReference type="NCBI Taxonomy" id="71717"/>
    <lineage>
        <taxon>Eukaryota</taxon>
        <taxon>Fungi</taxon>
        <taxon>Dikarya</taxon>
        <taxon>Basidiomycota</taxon>
        <taxon>Agaricomycotina</taxon>
        <taxon>Agaricomycetes</taxon>
        <taxon>Agaricomycetidae</taxon>
        <taxon>Agaricales</taxon>
        <taxon>Agaricineae</taxon>
        <taxon>Psathyrellaceae</taxon>
        <taxon>Coprinellus</taxon>
    </lineage>
</organism>
<feature type="region of interest" description="Disordered" evidence="1">
    <location>
        <begin position="1"/>
        <end position="23"/>
    </location>
</feature>
<reference evidence="2 3" key="1">
    <citation type="journal article" date="2019" name="Nat. Ecol. Evol.">
        <title>Megaphylogeny resolves global patterns of mushroom evolution.</title>
        <authorList>
            <person name="Varga T."/>
            <person name="Krizsan K."/>
            <person name="Foldi C."/>
            <person name="Dima B."/>
            <person name="Sanchez-Garcia M."/>
            <person name="Sanchez-Ramirez S."/>
            <person name="Szollosi G.J."/>
            <person name="Szarkandi J.G."/>
            <person name="Papp V."/>
            <person name="Albert L."/>
            <person name="Andreopoulos W."/>
            <person name="Angelini C."/>
            <person name="Antonin V."/>
            <person name="Barry K.W."/>
            <person name="Bougher N.L."/>
            <person name="Buchanan P."/>
            <person name="Buyck B."/>
            <person name="Bense V."/>
            <person name="Catcheside P."/>
            <person name="Chovatia M."/>
            <person name="Cooper J."/>
            <person name="Damon W."/>
            <person name="Desjardin D."/>
            <person name="Finy P."/>
            <person name="Geml J."/>
            <person name="Haridas S."/>
            <person name="Hughes K."/>
            <person name="Justo A."/>
            <person name="Karasinski D."/>
            <person name="Kautmanova I."/>
            <person name="Kiss B."/>
            <person name="Kocsube S."/>
            <person name="Kotiranta H."/>
            <person name="LaButti K.M."/>
            <person name="Lechner B.E."/>
            <person name="Liimatainen K."/>
            <person name="Lipzen A."/>
            <person name="Lukacs Z."/>
            <person name="Mihaltcheva S."/>
            <person name="Morgado L.N."/>
            <person name="Niskanen T."/>
            <person name="Noordeloos M.E."/>
            <person name="Ohm R.A."/>
            <person name="Ortiz-Santana B."/>
            <person name="Ovrebo C."/>
            <person name="Racz N."/>
            <person name="Riley R."/>
            <person name="Savchenko A."/>
            <person name="Shiryaev A."/>
            <person name="Soop K."/>
            <person name="Spirin V."/>
            <person name="Szebenyi C."/>
            <person name="Tomsovsky M."/>
            <person name="Tulloss R.E."/>
            <person name="Uehling J."/>
            <person name="Grigoriev I.V."/>
            <person name="Vagvolgyi C."/>
            <person name="Papp T."/>
            <person name="Martin F.M."/>
            <person name="Miettinen O."/>
            <person name="Hibbett D.S."/>
            <person name="Nagy L.G."/>
        </authorList>
    </citation>
    <scope>NUCLEOTIDE SEQUENCE [LARGE SCALE GENOMIC DNA]</scope>
    <source>
        <strain evidence="2 3">FP101781</strain>
    </source>
</reference>
<dbReference type="Proteomes" id="UP000298030">
    <property type="component" value="Unassembled WGS sequence"/>
</dbReference>
<accession>A0A4Y7U100</accession>
<sequence length="55" mass="5824">MAYSDKPPVSLRGRTIGLEDSAPPDPLATLVQCEGQLLSGSKPRLTRTRSINGTA</sequence>
<evidence type="ECO:0000313" key="2">
    <source>
        <dbReference type="EMBL" id="TEB40117.1"/>
    </source>
</evidence>
<proteinExistence type="predicted"/>
<evidence type="ECO:0000313" key="3">
    <source>
        <dbReference type="Proteomes" id="UP000298030"/>
    </source>
</evidence>
<dbReference type="AlphaFoldDB" id="A0A4Y7U100"/>